<dbReference type="InterPro" id="IPR001958">
    <property type="entry name" value="Tet-R_TetA/multi-R_MdtG-like"/>
</dbReference>
<feature type="transmembrane region" description="Helical" evidence="7">
    <location>
        <begin position="94"/>
        <end position="118"/>
    </location>
</feature>
<dbReference type="PANTHER" id="PTHR23504">
    <property type="entry name" value="MAJOR FACILITATOR SUPERFAMILY DOMAIN-CONTAINING PROTEIN 10"/>
    <property type="match status" value="1"/>
</dbReference>
<feature type="transmembrane region" description="Helical" evidence="7">
    <location>
        <begin position="442"/>
        <end position="467"/>
    </location>
</feature>
<evidence type="ECO:0000256" key="2">
    <source>
        <dbReference type="ARBA" id="ARBA00022448"/>
    </source>
</evidence>
<proteinExistence type="predicted"/>
<feature type="transmembrane region" description="Helical" evidence="7">
    <location>
        <begin position="20"/>
        <end position="42"/>
    </location>
</feature>
<feature type="region of interest" description="Disordered" evidence="6">
    <location>
        <begin position="260"/>
        <end position="329"/>
    </location>
</feature>
<feature type="transmembrane region" description="Helical" evidence="7">
    <location>
        <begin position="378"/>
        <end position="399"/>
    </location>
</feature>
<dbReference type="PRINTS" id="PR01035">
    <property type="entry name" value="TCRTETA"/>
</dbReference>
<feature type="transmembrane region" description="Helical" evidence="7">
    <location>
        <begin position="198"/>
        <end position="220"/>
    </location>
</feature>
<evidence type="ECO:0000256" key="1">
    <source>
        <dbReference type="ARBA" id="ARBA00004141"/>
    </source>
</evidence>
<name>A0AAW1PWW6_9CHLO</name>
<evidence type="ECO:0000256" key="4">
    <source>
        <dbReference type="ARBA" id="ARBA00022989"/>
    </source>
</evidence>
<feature type="domain" description="Major facilitator superfamily (MFS) profile" evidence="8">
    <location>
        <begin position="21"/>
        <end position="536"/>
    </location>
</feature>
<evidence type="ECO:0000256" key="7">
    <source>
        <dbReference type="SAM" id="Phobius"/>
    </source>
</evidence>
<keyword evidence="5 7" id="KW-0472">Membrane</keyword>
<evidence type="ECO:0000256" key="5">
    <source>
        <dbReference type="ARBA" id="ARBA00023136"/>
    </source>
</evidence>
<dbReference type="InterPro" id="IPR036259">
    <property type="entry name" value="MFS_trans_sf"/>
</dbReference>
<dbReference type="EMBL" id="JALJOR010000007">
    <property type="protein sequence ID" value="KAK9814275.1"/>
    <property type="molecule type" value="Genomic_DNA"/>
</dbReference>
<keyword evidence="10" id="KW-1185">Reference proteome</keyword>
<sequence length="541" mass="57258">MAMPSSGREGTAKASKLDPLFVFSVWLTNTTQGMCNTIPYTISVYMVRRWYQDRASEERIGQLTGVLAASASAAQVFTAFLWGVISDHIGRKPVILLGSASAAVSVTILGLAPVYAVAVGARVIGGLLNGVGTGLKTLVGEACTADNQAKAMSYMSLGWGMGTVLGPMVGGFLALPCDTFASSSPLCKPGALLQNKPFLLPCLVAGILAMLAVVSNAFLLEETLPRLKRRAAAKGYHAVEQEDSEPGALELTALEQPQAGFSSRKPSLEQLKLSNKAPGRPWLSRTDTAMSMRLHHAQQQPSKEHSARTSTNSSLAEDQNAHSGQHYSSSHLPWWKQRDVQLTTAGYGLIAFLFSAINELTPIYSSAPADRGGLALHSAQFAGAVSFGGAVLVLYALFLYPRHQKWVGPLWCVRTGLLGIVPAALVLPLASLFVKHRIATQAILYLGCAIKAWGQILGTTSAIILMTRTAPAENMGAVNGAGQTLASFGRAAGPALGGILWALTIQTGLPGHQYLAFACTAAAALLAQLLYVRVRLPPDFH</sequence>
<dbReference type="AlphaFoldDB" id="A0AAW1PWW6"/>
<evidence type="ECO:0000313" key="10">
    <source>
        <dbReference type="Proteomes" id="UP001489004"/>
    </source>
</evidence>
<organism evidence="9 10">
    <name type="scientific">[Myrmecia] bisecta</name>
    <dbReference type="NCBI Taxonomy" id="41462"/>
    <lineage>
        <taxon>Eukaryota</taxon>
        <taxon>Viridiplantae</taxon>
        <taxon>Chlorophyta</taxon>
        <taxon>core chlorophytes</taxon>
        <taxon>Trebouxiophyceae</taxon>
        <taxon>Trebouxiales</taxon>
        <taxon>Trebouxiaceae</taxon>
        <taxon>Myrmecia</taxon>
    </lineage>
</organism>
<evidence type="ECO:0000313" key="9">
    <source>
        <dbReference type="EMBL" id="KAK9814275.1"/>
    </source>
</evidence>
<feature type="transmembrane region" description="Helical" evidence="7">
    <location>
        <begin position="340"/>
        <end position="358"/>
    </location>
</feature>
<feature type="transmembrane region" description="Helical" evidence="7">
    <location>
        <begin position="63"/>
        <end position="82"/>
    </location>
</feature>
<dbReference type="PANTHER" id="PTHR23504:SF117">
    <property type="entry name" value="MAJOR FACILITATOR SUPERFAMILY PROTEIN"/>
    <property type="match status" value="1"/>
</dbReference>
<dbReference type="GO" id="GO:0022857">
    <property type="term" value="F:transmembrane transporter activity"/>
    <property type="evidence" value="ECO:0007669"/>
    <property type="project" value="InterPro"/>
</dbReference>
<feature type="transmembrane region" description="Helical" evidence="7">
    <location>
        <begin position="157"/>
        <end position="175"/>
    </location>
</feature>
<reference evidence="9 10" key="1">
    <citation type="journal article" date="2024" name="Nat. Commun.">
        <title>Phylogenomics reveals the evolutionary origins of lichenization in chlorophyte algae.</title>
        <authorList>
            <person name="Puginier C."/>
            <person name="Libourel C."/>
            <person name="Otte J."/>
            <person name="Skaloud P."/>
            <person name="Haon M."/>
            <person name="Grisel S."/>
            <person name="Petersen M."/>
            <person name="Berrin J.G."/>
            <person name="Delaux P.M."/>
            <person name="Dal Grande F."/>
            <person name="Keller J."/>
        </authorList>
    </citation>
    <scope>NUCLEOTIDE SEQUENCE [LARGE SCALE GENOMIC DNA]</scope>
    <source>
        <strain evidence="9 10">SAG 2043</strain>
    </source>
</reference>
<dbReference type="InterPro" id="IPR011701">
    <property type="entry name" value="MFS"/>
</dbReference>
<feature type="transmembrane region" description="Helical" evidence="7">
    <location>
        <begin position="488"/>
        <end position="508"/>
    </location>
</feature>
<evidence type="ECO:0000259" key="8">
    <source>
        <dbReference type="PROSITE" id="PS50850"/>
    </source>
</evidence>
<evidence type="ECO:0000256" key="6">
    <source>
        <dbReference type="SAM" id="MobiDB-lite"/>
    </source>
</evidence>
<protein>
    <recommendedName>
        <fullName evidence="8">Major facilitator superfamily (MFS) profile domain-containing protein</fullName>
    </recommendedName>
</protein>
<dbReference type="Gene3D" id="1.20.1250.20">
    <property type="entry name" value="MFS general substrate transporter like domains"/>
    <property type="match status" value="1"/>
</dbReference>
<comment type="subcellular location">
    <subcellularLocation>
        <location evidence="1">Membrane</location>
        <topology evidence="1">Multi-pass membrane protein</topology>
    </subcellularLocation>
</comment>
<dbReference type="Proteomes" id="UP001489004">
    <property type="component" value="Unassembled WGS sequence"/>
</dbReference>
<feature type="transmembrane region" description="Helical" evidence="7">
    <location>
        <begin position="514"/>
        <end position="532"/>
    </location>
</feature>
<dbReference type="SUPFAM" id="SSF103473">
    <property type="entry name" value="MFS general substrate transporter"/>
    <property type="match status" value="1"/>
</dbReference>
<dbReference type="Pfam" id="PF07690">
    <property type="entry name" value="MFS_1"/>
    <property type="match status" value="1"/>
</dbReference>
<dbReference type="PROSITE" id="PS50850">
    <property type="entry name" value="MFS"/>
    <property type="match status" value="1"/>
</dbReference>
<keyword evidence="3 7" id="KW-0812">Transmembrane</keyword>
<keyword evidence="2" id="KW-0813">Transport</keyword>
<dbReference type="InterPro" id="IPR020846">
    <property type="entry name" value="MFS_dom"/>
</dbReference>
<keyword evidence="4 7" id="KW-1133">Transmembrane helix</keyword>
<feature type="transmembrane region" description="Helical" evidence="7">
    <location>
        <begin position="411"/>
        <end position="430"/>
    </location>
</feature>
<evidence type="ECO:0000256" key="3">
    <source>
        <dbReference type="ARBA" id="ARBA00022692"/>
    </source>
</evidence>
<feature type="compositionally biased region" description="Polar residues" evidence="6">
    <location>
        <begin position="308"/>
        <end position="329"/>
    </location>
</feature>
<gene>
    <name evidence="9" type="ORF">WJX72_003276</name>
</gene>
<comment type="caution">
    <text evidence="9">The sequence shown here is derived from an EMBL/GenBank/DDBJ whole genome shotgun (WGS) entry which is preliminary data.</text>
</comment>
<dbReference type="GO" id="GO:0016020">
    <property type="term" value="C:membrane"/>
    <property type="evidence" value="ECO:0007669"/>
    <property type="project" value="UniProtKB-SubCell"/>
</dbReference>
<accession>A0AAW1PWW6</accession>